<gene>
    <name evidence="1" type="ORF">M9Y10_043617</name>
</gene>
<dbReference type="PANTHER" id="PTHR45661">
    <property type="entry name" value="SURFACE ANTIGEN"/>
    <property type="match status" value="1"/>
</dbReference>
<dbReference type="InterPro" id="IPR026906">
    <property type="entry name" value="LRR_5"/>
</dbReference>
<organism evidence="1 2">
    <name type="scientific">Tritrichomonas musculus</name>
    <dbReference type="NCBI Taxonomy" id="1915356"/>
    <lineage>
        <taxon>Eukaryota</taxon>
        <taxon>Metamonada</taxon>
        <taxon>Parabasalia</taxon>
        <taxon>Tritrichomonadida</taxon>
        <taxon>Tritrichomonadidae</taxon>
        <taxon>Tritrichomonas</taxon>
    </lineage>
</organism>
<evidence type="ECO:0000313" key="1">
    <source>
        <dbReference type="EMBL" id="KAK8884505.1"/>
    </source>
</evidence>
<sequence>MEGVNSTKTVMIESNLFQIPIEEYEKSMDAGKKKEILNLLKNSNNLHSRREFIEINSDLHCACKEGDIELIQILLCETIEDSSNDFVYKIDKTNKTASLFKIKNDIDHLIIPRNVTHESTEYLITSITGIGIHTKSIEFVENSEVKTIYGYIFNILGIEELHLPASLNELKEGWSHGTSKLTKISIPHLNDKFIFKEDKFLLGKMNPESDEFNIFLFARRDIEEISIPSNIKVISSNAFGECRNLRKVEIPIKSNLQKIESFAFMYSNIEELHFPASLNELEEGWCRATKKLKKISISHMNDNFIFKDEKILLGKMNPKSDEFDILHFARRDIEELSIQSNIKIISSNAFELCENLRKVEIPLNSNLQKIGKNSFLSTNIEEIFIPSKVTKISKNAFFDCHKLKKVEIPMNSNLQKIGENSFSSTNIEEIFIPSNVTKICKNAFYSCESLKKVEIQMNSNLKIIEENAFSFSKIERIFIPKKVTKIGANAFCHCHELKVVEIQTGSNLQIIGQGAFTYSKIERILIPSKITQINKRAFFNCRNLQIIEIPEKSKLQTLILSDFYGCQKLIIMIPTSLRKVAYLLSI</sequence>
<evidence type="ECO:0000313" key="2">
    <source>
        <dbReference type="Proteomes" id="UP001470230"/>
    </source>
</evidence>
<dbReference type="Pfam" id="PF13306">
    <property type="entry name" value="LRR_5"/>
    <property type="match status" value="3"/>
</dbReference>
<comment type="caution">
    <text evidence="1">The sequence shown here is derived from an EMBL/GenBank/DDBJ whole genome shotgun (WGS) entry which is preliminary data.</text>
</comment>
<dbReference type="PANTHER" id="PTHR45661:SF3">
    <property type="entry name" value="IG-LIKE DOMAIN-CONTAINING PROTEIN"/>
    <property type="match status" value="1"/>
</dbReference>
<proteinExistence type="predicted"/>
<reference evidence="1 2" key="1">
    <citation type="submission" date="2024-04" db="EMBL/GenBank/DDBJ databases">
        <title>Tritrichomonas musculus Genome.</title>
        <authorList>
            <person name="Alves-Ferreira E."/>
            <person name="Grigg M."/>
            <person name="Lorenzi H."/>
            <person name="Galac M."/>
        </authorList>
    </citation>
    <scope>NUCLEOTIDE SEQUENCE [LARGE SCALE GENOMIC DNA]</scope>
    <source>
        <strain evidence="1 2">EAF2021</strain>
    </source>
</reference>
<dbReference type="Gene3D" id="3.80.10.10">
    <property type="entry name" value="Ribonuclease Inhibitor"/>
    <property type="match status" value="5"/>
</dbReference>
<protein>
    <submittedName>
        <fullName evidence="1">Uncharacterized protein</fullName>
    </submittedName>
</protein>
<name>A0ABR2K059_9EUKA</name>
<dbReference type="Proteomes" id="UP001470230">
    <property type="component" value="Unassembled WGS sequence"/>
</dbReference>
<dbReference type="InterPro" id="IPR053139">
    <property type="entry name" value="Surface_bspA-like"/>
</dbReference>
<dbReference type="SUPFAM" id="SSF52058">
    <property type="entry name" value="L domain-like"/>
    <property type="match status" value="2"/>
</dbReference>
<keyword evidence="2" id="KW-1185">Reference proteome</keyword>
<dbReference type="InterPro" id="IPR032675">
    <property type="entry name" value="LRR_dom_sf"/>
</dbReference>
<dbReference type="EMBL" id="JAPFFF010000008">
    <property type="protein sequence ID" value="KAK8884505.1"/>
    <property type="molecule type" value="Genomic_DNA"/>
</dbReference>
<accession>A0ABR2K059</accession>